<gene>
    <name evidence="3" type="ORF">D7D94_00270</name>
</gene>
<protein>
    <recommendedName>
        <fullName evidence="5">Hemagglutinin</fullName>
    </recommendedName>
</protein>
<keyword evidence="4" id="KW-1185">Reference proteome</keyword>
<keyword evidence="2" id="KW-0732">Signal</keyword>
<feature type="region of interest" description="Disordered" evidence="1">
    <location>
        <begin position="39"/>
        <end position="98"/>
    </location>
</feature>
<evidence type="ECO:0008006" key="5">
    <source>
        <dbReference type="Google" id="ProtNLM"/>
    </source>
</evidence>
<feature type="chain" id="PRO_5039642072" description="Hemagglutinin" evidence="2">
    <location>
        <begin position="40"/>
        <end position="697"/>
    </location>
</feature>
<proteinExistence type="predicted"/>
<dbReference type="KEGG" id="moj:D7D94_00270"/>
<name>A0A6I6E179_9MICO</name>
<dbReference type="RefSeq" id="WP_156240687.1">
    <property type="nucleotide sequence ID" value="NZ_BAAAZL010000007.1"/>
</dbReference>
<accession>A0A6I6E179</accession>
<dbReference type="OrthoDB" id="9764271at2"/>
<evidence type="ECO:0000256" key="1">
    <source>
        <dbReference type="SAM" id="MobiDB-lite"/>
    </source>
</evidence>
<feature type="signal peptide" evidence="2">
    <location>
        <begin position="1"/>
        <end position="39"/>
    </location>
</feature>
<evidence type="ECO:0000313" key="3">
    <source>
        <dbReference type="EMBL" id="QGU26300.1"/>
    </source>
</evidence>
<dbReference type="EMBL" id="CP032550">
    <property type="protein sequence ID" value="QGU26300.1"/>
    <property type="molecule type" value="Genomic_DNA"/>
</dbReference>
<sequence length="697" mass="73582">MRARPLLRASVAARGRLTVSALVVLGLLGGSLSAASAAAATTPDDEPVVSATTAPGTLPETVSPRPTPTAAPTPKPSAPPAATPKTTATPAPTPAPEELAPEEMDRLAHDTTPDEAVVEEGADLRARAVSLVGFDPGDIVSDAVFYNSGAMSAAQIQTFLKSKVPTCRSGYTCLKDFRMTTSTRKADAYCTKPYAGAANESAATIIAKVAQACGINPQVLLVMLQKEQGLVTHTWPSDWRYTIAMGMACPDTAACDTRYYGFQNQVYGAARQYQVYATSSWFNWFPVGKSSRVQYHPNASCGSGAVTIKNKATASLYYYTPYQPNAAALRAGYGTGDACSAYGNRNFYNYFTDWFGPTRAAMKGLIRVDSRDIYLLNGTSKVHVTSATLAEYKAAFGAWREVSSDAAAAYPTKGTASLFIRNTTSGEVALLQGGKRHRFSTCTQVAQWGGTCGTELGLAASTYTSAGKGSAMTNVARRSSNGRLHVIGSGSRLVPLYDSAAVAAYTGSSAPYAAVMSAAAQQKYTVAEMRFAPGSWVKRTTSARVYLPTSDRRLVYLPSWGLADEYGLGRGVDAQVAPTVLTGYADKGTLGLLATCGTTTYVAAGGTLHPVRTTGGFPTTTLDGPTCRKLDRSGARVPGRIFVKAAKSDRVYVLDGGRLRHVTTVTAVRRLAGGKWPTILTLSAQTVDFLPKGSTVR</sequence>
<dbReference type="AlphaFoldDB" id="A0A6I6E179"/>
<reference evidence="3 4" key="1">
    <citation type="submission" date="2018-09" db="EMBL/GenBank/DDBJ databases">
        <title>Whole genome sequencing of Microbacterium oryzae strain MB-10T.</title>
        <authorList>
            <person name="Das S.K."/>
        </authorList>
    </citation>
    <scope>NUCLEOTIDE SEQUENCE [LARGE SCALE GENOMIC DNA]</scope>
    <source>
        <strain evidence="3 4">MB-10</strain>
    </source>
</reference>
<feature type="compositionally biased region" description="Pro residues" evidence="1">
    <location>
        <begin position="65"/>
        <end position="82"/>
    </location>
</feature>
<dbReference type="Proteomes" id="UP000422989">
    <property type="component" value="Chromosome"/>
</dbReference>
<evidence type="ECO:0000313" key="4">
    <source>
        <dbReference type="Proteomes" id="UP000422989"/>
    </source>
</evidence>
<evidence type="ECO:0000256" key="2">
    <source>
        <dbReference type="SAM" id="SignalP"/>
    </source>
</evidence>
<organism evidence="3 4">
    <name type="scientific">Microbacterium oryzae</name>
    <dbReference type="NCBI Taxonomy" id="743009"/>
    <lineage>
        <taxon>Bacteria</taxon>
        <taxon>Bacillati</taxon>
        <taxon>Actinomycetota</taxon>
        <taxon>Actinomycetes</taxon>
        <taxon>Micrococcales</taxon>
        <taxon>Microbacteriaceae</taxon>
        <taxon>Microbacterium</taxon>
    </lineage>
</organism>